<dbReference type="PROSITE" id="PS50988">
    <property type="entry name" value="TROVE"/>
    <property type="match status" value="1"/>
</dbReference>
<dbReference type="SUPFAM" id="SSF53300">
    <property type="entry name" value="vWA-like"/>
    <property type="match status" value="1"/>
</dbReference>
<dbReference type="InterPro" id="IPR036465">
    <property type="entry name" value="vWFA_dom_sf"/>
</dbReference>
<name>A0A4R6UM30_9ACTN</name>
<evidence type="ECO:0000313" key="8">
    <source>
        <dbReference type="EMBL" id="TDQ46589.1"/>
    </source>
</evidence>
<proteinExistence type="inferred from homology"/>
<organism evidence="8 9">
    <name type="scientific">Actinorugispora endophytica</name>
    <dbReference type="NCBI Taxonomy" id="1605990"/>
    <lineage>
        <taxon>Bacteria</taxon>
        <taxon>Bacillati</taxon>
        <taxon>Actinomycetota</taxon>
        <taxon>Actinomycetes</taxon>
        <taxon>Streptosporangiales</taxon>
        <taxon>Nocardiopsidaceae</taxon>
        <taxon>Actinorugispora</taxon>
    </lineage>
</organism>
<evidence type="ECO:0000256" key="1">
    <source>
        <dbReference type="ARBA" id="ARBA00004496"/>
    </source>
</evidence>
<protein>
    <submittedName>
        <fullName evidence="8">TROVE domain-containing protein</fullName>
    </submittedName>
</protein>
<dbReference type="Gene3D" id="3.40.50.410">
    <property type="entry name" value="von Willebrand factor, type A domain"/>
    <property type="match status" value="1"/>
</dbReference>
<feature type="domain" description="TROVE" evidence="7">
    <location>
        <begin position="25"/>
        <end position="356"/>
    </location>
</feature>
<keyword evidence="9" id="KW-1185">Reference proteome</keyword>
<dbReference type="OrthoDB" id="208855at2"/>
<dbReference type="GO" id="GO:0003723">
    <property type="term" value="F:RNA binding"/>
    <property type="evidence" value="ECO:0007669"/>
    <property type="project" value="UniProtKB-KW"/>
</dbReference>
<dbReference type="GO" id="GO:1990904">
    <property type="term" value="C:ribonucleoprotein complex"/>
    <property type="evidence" value="ECO:0007669"/>
    <property type="project" value="UniProtKB-KW"/>
</dbReference>
<dbReference type="RefSeq" id="WP_133743113.1">
    <property type="nucleotide sequence ID" value="NZ_SNYN01000024.1"/>
</dbReference>
<dbReference type="InterPro" id="IPR037214">
    <property type="entry name" value="TROVE_dom_sf"/>
</dbReference>
<evidence type="ECO:0000256" key="4">
    <source>
        <dbReference type="ARBA" id="ARBA00022723"/>
    </source>
</evidence>
<dbReference type="GO" id="GO:0005737">
    <property type="term" value="C:cytoplasm"/>
    <property type="evidence" value="ECO:0007669"/>
    <property type="project" value="UniProtKB-SubCell"/>
</dbReference>
<dbReference type="Pfam" id="PF05731">
    <property type="entry name" value="TROVE"/>
    <property type="match status" value="1"/>
</dbReference>
<dbReference type="AlphaFoldDB" id="A0A4R6UM30"/>
<evidence type="ECO:0000313" key="9">
    <source>
        <dbReference type="Proteomes" id="UP000295281"/>
    </source>
</evidence>
<dbReference type="InterPro" id="IPR040322">
    <property type="entry name" value="TROVE2"/>
</dbReference>
<evidence type="ECO:0000256" key="2">
    <source>
        <dbReference type="ARBA" id="ARBA00007814"/>
    </source>
</evidence>
<keyword evidence="6" id="KW-0687">Ribonucleoprotein</keyword>
<evidence type="ECO:0000256" key="6">
    <source>
        <dbReference type="ARBA" id="ARBA00023274"/>
    </source>
</evidence>
<dbReference type="Proteomes" id="UP000295281">
    <property type="component" value="Unassembled WGS sequence"/>
</dbReference>
<dbReference type="EMBL" id="SNYN01000024">
    <property type="protein sequence ID" value="TDQ46589.1"/>
    <property type="molecule type" value="Genomic_DNA"/>
</dbReference>
<evidence type="ECO:0000256" key="3">
    <source>
        <dbReference type="ARBA" id="ARBA00022490"/>
    </source>
</evidence>
<evidence type="ECO:0000256" key="5">
    <source>
        <dbReference type="ARBA" id="ARBA00022884"/>
    </source>
</evidence>
<comment type="similarity">
    <text evidence="2">Belongs to the Ro 60 kDa family.</text>
</comment>
<gene>
    <name evidence="8" type="ORF">EV190_12424</name>
</gene>
<reference evidence="8 9" key="1">
    <citation type="submission" date="2019-03" db="EMBL/GenBank/DDBJ databases">
        <title>Genomic Encyclopedia of Type Strains, Phase IV (KMG-IV): sequencing the most valuable type-strain genomes for metagenomic binning, comparative biology and taxonomic classification.</title>
        <authorList>
            <person name="Goeker M."/>
        </authorList>
    </citation>
    <scope>NUCLEOTIDE SEQUENCE [LARGE SCALE GENOMIC DNA]</scope>
    <source>
        <strain evidence="8 9">DSM 46770</strain>
    </source>
</reference>
<comment type="subcellular location">
    <subcellularLocation>
        <location evidence="1">Cytoplasm</location>
    </subcellularLocation>
</comment>
<dbReference type="SUPFAM" id="SSF140864">
    <property type="entry name" value="TROVE domain-like"/>
    <property type="match status" value="1"/>
</dbReference>
<dbReference type="GO" id="GO:0046872">
    <property type="term" value="F:metal ion binding"/>
    <property type="evidence" value="ECO:0007669"/>
    <property type="project" value="UniProtKB-KW"/>
</dbReference>
<keyword evidence="4" id="KW-0479">Metal-binding</keyword>
<evidence type="ECO:0000259" key="7">
    <source>
        <dbReference type="PROSITE" id="PS50988"/>
    </source>
</evidence>
<sequence length="525" mass="57034">MAKFNRATATTTGTAPVTAERVASGRTFEGAPGHRRDARSELFVLAVSNMVGERTAYEGAEERDQRYRELVARLAVEDVDWLGGLLRWLRGDVGLRSAALVGAVEAVRARLAAGAHGRSRRLVDSVLLRPDEPGEALAYWTGRYGRAVPKPLKRGVADAVARLYTERALLKYDTDARAYRFGDVIDIVHPVARDTRQGLLFRHALDRRHGRGDPVPDGLDTLRARAGLMALEVPERRAVLDRPDADEVLRRAGMTWEALAGWLQGPMDAAAWKAVLASMGSMARLRNLRNFDEAGLDDETARAVAARIADPEEVARSRQLPMRYLAAHRAAPSLRWGAALERALQASLANVPALPGRTLVLVDRSGSMFFGGSDRSTLTAADSAAVFGAALALRAEDADLVQFGTTHAPVGIRRGDALLRVVERFGNLGGTNTAAAVRDNYRGHDRVVIVTDEQAWAGRRGEDPTGEVPAQVPVYTWNLAGYRYGHGPSGEGGRYTFAGLTDAAFGMIPLIEAGRAARWPWERQA</sequence>
<comment type="caution">
    <text evidence="8">The sequence shown here is derived from an EMBL/GenBank/DDBJ whole genome shotgun (WGS) entry which is preliminary data.</text>
</comment>
<accession>A0A4R6UM30</accession>
<dbReference type="PANTHER" id="PTHR14202">
    <property type="entry name" value="60 KDA RIBONUCLEOPROTEIN SSA/RO"/>
    <property type="match status" value="1"/>
</dbReference>
<dbReference type="InterPro" id="IPR008858">
    <property type="entry name" value="TROVE_dom"/>
</dbReference>
<dbReference type="PANTHER" id="PTHR14202:SF0">
    <property type="entry name" value="RNA-BINDING PROTEIN RO60"/>
    <property type="match status" value="1"/>
</dbReference>
<keyword evidence="5" id="KW-0694">RNA-binding</keyword>
<keyword evidence="3" id="KW-0963">Cytoplasm</keyword>